<evidence type="ECO:0000256" key="2">
    <source>
        <dbReference type="ARBA" id="ARBA00023315"/>
    </source>
</evidence>
<evidence type="ECO:0000313" key="6">
    <source>
        <dbReference type="Proteomes" id="UP001146793"/>
    </source>
</evidence>
<dbReference type="CDD" id="cd04301">
    <property type="entry name" value="NAT_SF"/>
    <property type="match status" value="1"/>
</dbReference>
<evidence type="ECO:0000256" key="3">
    <source>
        <dbReference type="ARBA" id="ARBA00024025"/>
    </source>
</evidence>
<dbReference type="GO" id="GO:0031417">
    <property type="term" value="C:NatC complex"/>
    <property type="evidence" value="ECO:0007669"/>
    <property type="project" value="TreeGrafter"/>
</dbReference>
<feature type="domain" description="N-acetyltransferase" evidence="4">
    <location>
        <begin position="10"/>
        <end position="157"/>
    </location>
</feature>
<comment type="similarity">
    <text evidence="3">Belongs to the acetyltransferase family. MAK3 subfamily.</text>
</comment>
<gene>
    <name evidence="5" type="ORF">M0812_05742</name>
</gene>
<dbReference type="PANTHER" id="PTHR45896">
    <property type="entry name" value="N-ALPHA-ACETYLTRANSFERASE 30"/>
    <property type="match status" value="1"/>
</dbReference>
<sequence>MSETIDPKEIVYEQFKDESQMDRIMEIFAGVLSEPYSIFTYRHFTIDCGHLCFNAMHKGKIIGSIICKAKQHKKHFRGYIGMLAVDDDYRRKGIATTLVLKSIDAMKKIKCKQVVLETEIKNKSAQALYFRLGFVKTKRLDNYYLSGEGAYRLKVWL</sequence>
<dbReference type="InterPro" id="IPR016181">
    <property type="entry name" value="Acyl_CoA_acyltransferase"/>
</dbReference>
<evidence type="ECO:0000259" key="4">
    <source>
        <dbReference type="PROSITE" id="PS51186"/>
    </source>
</evidence>
<dbReference type="Gene3D" id="3.40.630.30">
    <property type="match status" value="1"/>
</dbReference>
<dbReference type="InterPro" id="IPR044542">
    <property type="entry name" value="NAA30-like"/>
</dbReference>
<evidence type="ECO:0000256" key="1">
    <source>
        <dbReference type="ARBA" id="ARBA00022679"/>
    </source>
</evidence>
<dbReference type="InterPro" id="IPR000182">
    <property type="entry name" value="GNAT_dom"/>
</dbReference>
<dbReference type="SUPFAM" id="SSF55729">
    <property type="entry name" value="Acyl-CoA N-acyltransferases (Nat)"/>
    <property type="match status" value="1"/>
</dbReference>
<dbReference type="PANTHER" id="PTHR45896:SF1">
    <property type="entry name" value="N-ALPHA-ACETYLTRANSFERASE 30"/>
    <property type="match status" value="1"/>
</dbReference>
<dbReference type="Pfam" id="PF00583">
    <property type="entry name" value="Acetyltransf_1"/>
    <property type="match status" value="1"/>
</dbReference>
<keyword evidence="2" id="KW-0012">Acyltransferase</keyword>
<dbReference type="PROSITE" id="PS51186">
    <property type="entry name" value="GNAT"/>
    <property type="match status" value="1"/>
</dbReference>
<protein>
    <submittedName>
        <fullName evidence="5">N-alpha-acetyltransferase</fullName>
    </submittedName>
</protein>
<dbReference type="EMBL" id="JANTQA010000012">
    <property type="protein sequence ID" value="KAJ3449589.1"/>
    <property type="molecule type" value="Genomic_DNA"/>
</dbReference>
<accession>A0AAV8ABJ6</accession>
<dbReference type="Proteomes" id="UP001146793">
    <property type="component" value="Unassembled WGS sequence"/>
</dbReference>
<comment type="caution">
    <text evidence="5">The sequence shown here is derived from an EMBL/GenBank/DDBJ whole genome shotgun (WGS) entry which is preliminary data.</text>
</comment>
<name>A0AAV8ABJ6_9EUKA</name>
<keyword evidence="1" id="KW-0808">Transferase</keyword>
<proteinExistence type="inferred from homology"/>
<reference evidence="5" key="1">
    <citation type="submission" date="2022-08" db="EMBL/GenBank/DDBJ databases">
        <title>Novel sulphate-reducing endosymbionts in the free-living metamonad Anaeramoeba.</title>
        <authorList>
            <person name="Jerlstrom-Hultqvist J."/>
            <person name="Cepicka I."/>
            <person name="Gallot-Lavallee L."/>
            <person name="Salas-Leiva D."/>
            <person name="Curtis B.A."/>
            <person name="Zahonova K."/>
            <person name="Pipaliya S."/>
            <person name="Dacks J."/>
            <person name="Roger A.J."/>
        </authorList>
    </citation>
    <scope>NUCLEOTIDE SEQUENCE</scope>
    <source>
        <strain evidence="5">Busselton2</strain>
    </source>
</reference>
<dbReference type="AlphaFoldDB" id="A0AAV8ABJ6"/>
<dbReference type="GO" id="GO:0004596">
    <property type="term" value="F:protein-N-terminal amino-acid acetyltransferase activity"/>
    <property type="evidence" value="ECO:0007669"/>
    <property type="project" value="InterPro"/>
</dbReference>
<evidence type="ECO:0000313" key="5">
    <source>
        <dbReference type="EMBL" id="KAJ3449589.1"/>
    </source>
</evidence>
<organism evidence="5 6">
    <name type="scientific">Anaeramoeba flamelloides</name>
    <dbReference type="NCBI Taxonomy" id="1746091"/>
    <lineage>
        <taxon>Eukaryota</taxon>
        <taxon>Metamonada</taxon>
        <taxon>Anaeramoebidae</taxon>
        <taxon>Anaeramoeba</taxon>
    </lineage>
</organism>